<evidence type="ECO:0000256" key="1">
    <source>
        <dbReference type="SAM" id="MobiDB-lite"/>
    </source>
</evidence>
<dbReference type="Proteomes" id="UP001595912">
    <property type="component" value="Unassembled WGS sequence"/>
</dbReference>
<accession>A0ABV9VWM0</accession>
<evidence type="ECO:0000313" key="3">
    <source>
        <dbReference type="Proteomes" id="UP001595912"/>
    </source>
</evidence>
<feature type="compositionally biased region" description="Low complexity" evidence="1">
    <location>
        <begin position="1"/>
        <end position="14"/>
    </location>
</feature>
<sequence length="64" mass="7149">MEESANNAGSAGSAPKWGPLPNYDVEDPNDLNTSFVLIVQNATEREVREEVAYFEPDARGYFRL</sequence>
<name>A0ABV9VWM0_9ACTN</name>
<reference evidence="3" key="1">
    <citation type="journal article" date="2019" name="Int. J. Syst. Evol. Microbiol.">
        <title>The Global Catalogue of Microorganisms (GCM) 10K type strain sequencing project: providing services to taxonomists for standard genome sequencing and annotation.</title>
        <authorList>
            <consortium name="The Broad Institute Genomics Platform"/>
            <consortium name="The Broad Institute Genome Sequencing Center for Infectious Disease"/>
            <person name="Wu L."/>
            <person name="Ma J."/>
        </authorList>
    </citation>
    <scope>NUCLEOTIDE SEQUENCE [LARGE SCALE GENOMIC DNA]</scope>
    <source>
        <strain evidence="3">CGMCC 4.7152</strain>
    </source>
</reference>
<dbReference type="EMBL" id="JBHSIU010000024">
    <property type="protein sequence ID" value="MFC5000472.1"/>
    <property type="molecule type" value="Genomic_DNA"/>
</dbReference>
<comment type="caution">
    <text evidence="2">The sequence shown here is derived from an EMBL/GenBank/DDBJ whole genome shotgun (WGS) entry which is preliminary data.</text>
</comment>
<feature type="region of interest" description="Disordered" evidence="1">
    <location>
        <begin position="1"/>
        <end position="25"/>
    </location>
</feature>
<keyword evidence="3" id="KW-1185">Reference proteome</keyword>
<protein>
    <submittedName>
        <fullName evidence="2">Uncharacterized protein</fullName>
    </submittedName>
</protein>
<evidence type="ECO:0000313" key="2">
    <source>
        <dbReference type="EMBL" id="MFC5000472.1"/>
    </source>
</evidence>
<proteinExistence type="predicted"/>
<gene>
    <name evidence="2" type="ORF">ACFPIJ_21860</name>
</gene>
<dbReference type="RefSeq" id="WP_380117029.1">
    <property type="nucleotide sequence ID" value="NZ_JBHSIU010000024.1"/>
</dbReference>
<organism evidence="2 3">
    <name type="scientific">Dactylosporangium cerinum</name>
    <dbReference type="NCBI Taxonomy" id="1434730"/>
    <lineage>
        <taxon>Bacteria</taxon>
        <taxon>Bacillati</taxon>
        <taxon>Actinomycetota</taxon>
        <taxon>Actinomycetes</taxon>
        <taxon>Micromonosporales</taxon>
        <taxon>Micromonosporaceae</taxon>
        <taxon>Dactylosporangium</taxon>
    </lineage>
</organism>